<feature type="compositionally biased region" description="Acidic residues" evidence="1">
    <location>
        <begin position="47"/>
        <end position="61"/>
    </location>
</feature>
<proteinExistence type="predicted"/>
<reference evidence="2" key="1">
    <citation type="submission" date="2023-01" db="EMBL/GenBank/DDBJ databases">
        <title>Genome assembly of the deep-sea coral Lophelia pertusa.</title>
        <authorList>
            <person name="Herrera S."/>
            <person name="Cordes E."/>
        </authorList>
    </citation>
    <scope>NUCLEOTIDE SEQUENCE</scope>
    <source>
        <strain evidence="2">USNM1676648</strain>
        <tissue evidence="2">Polyp</tissue>
    </source>
</reference>
<dbReference type="Proteomes" id="UP001163046">
    <property type="component" value="Unassembled WGS sequence"/>
</dbReference>
<feature type="compositionally biased region" description="Basic and acidic residues" evidence="1">
    <location>
        <begin position="1"/>
        <end position="10"/>
    </location>
</feature>
<dbReference type="OrthoDB" id="5982168at2759"/>
<comment type="caution">
    <text evidence="2">The sequence shown here is derived from an EMBL/GenBank/DDBJ whole genome shotgun (WGS) entry which is preliminary data.</text>
</comment>
<evidence type="ECO:0000313" key="3">
    <source>
        <dbReference type="Proteomes" id="UP001163046"/>
    </source>
</evidence>
<sequence>MSSDSEHSESSDSTESMDWERSDSSEEEWGVIDSAIAAYQDEPLADKDDEETGVSSEEADVDGLTPSTLEARYERTVSVDSWKTPACHLGCIGPIVGHIEPKINTNILIDVASVNGLINHFVSGSTVPILCIDEANLFLTKLSHPSKSAQNVNLTMERLCKCFDGDCWFILKGNKGKHSGVASARTSLLAFTTPRQFLAKAWPRIIDADNGLADRILFMYQKKVERDLEEMAELAEQLEALSVNVVLEEIFVEHNDETVKYSLSASAREAFFKFAKSPENVTQSQSSAGNRPAPEVKHSNSKRNKQVLRVAINMHVLYERLKKALAHQTGPTERTISLLTMNMAINLVETLETYKGISETVSIQS</sequence>
<organism evidence="2 3">
    <name type="scientific">Desmophyllum pertusum</name>
    <dbReference type="NCBI Taxonomy" id="174260"/>
    <lineage>
        <taxon>Eukaryota</taxon>
        <taxon>Metazoa</taxon>
        <taxon>Cnidaria</taxon>
        <taxon>Anthozoa</taxon>
        <taxon>Hexacorallia</taxon>
        <taxon>Scleractinia</taxon>
        <taxon>Caryophylliina</taxon>
        <taxon>Caryophylliidae</taxon>
        <taxon>Desmophyllum</taxon>
    </lineage>
</organism>
<dbReference type="InterPro" id="IPR025048">
    <property type="entry name" value="DUF3987"/>
</dbReference>
<gene>
    <name evidence="2" type="ORF">OS493_012829</name>
</gene>
<name>A0A9W9Z1H4_9CNID</name>
<protein>
    <submittedName>
        <fullName evidence="2">Uncharacterized protein</fullName>
    </submittedName>
</protein>
<dbReference type="AlphaFoldDB" id="A0A9W9Z1H4"/>
<dbReference type="Pfam" id="PF13148">
    <property type="entry name" value="DUF3987"/>
    <property type="match status" value="1"/>
</dbReference>
<accession>A0A9W9Z1H4</accession>
<dbReference type="EMBL" id="MU826831">
    <property type="protein sequence ID" value="KAJ7373240.1"/>
    <property type="molecule type" value="Genomic_DNA"/>
</dbReference>
<feature type="region of interest" description="Disordered" evidence="1">
    <location>
        <begin position="282"/>
        <end position="302"/>
    </location>
</feature>
<keyword evidence="3" id="KW-1185">Reference proteome</keyword>
<evidence type="ECO:0000256" key="1">
    <source>
        <dbReference type="SAM" id="MobiDB-lite"/>
    </source>
</evidence>
<evidence type="ECO:0000313" key="2">
    <source>
        <dbReference type="EMBL" id="KAJ7373240.1"/>
    </source>
</evidence>
<feature type="region of interest" description="Disordered" evidence="1">
    <location>
        <begin position="1"/>
        <end position="67"/>
    </location>
</feature>